<evidence type="ECO:0000256" key="1">
    <source>
        <dbReference type="ARBA" id="ARBA00010716"/>
    </source>
</evidence>
<evidence type="ECO:0000256" key="2">
    <source>
        <dbReference type="ARBA" id="ARBA00022801"/>
    </source>
</evidence>
<reference evidence="5" key="1">
    <citation type="journal article" date="2019" name="Int. J. Syst. Evol. Microbiol.">
        <title>The Global Catalogue of Microorganisms (GCM) 10K type strain sequencing project: providing services to taxonomists for standard genome sequencing and annotation.</title>
        <authorList>
            <consortium name="The Broad Institute Genomics Platform"/>
            <consortium name="The Broad Institute Genome Sequencing Center for Infectious Disease"/>
            <person name="Wu L."/>
            <person name="Ma J."/>
        </authorList>
    </citation>
    <scope>NUCLEOTIDE SEQUENCE [LARGE SCALE GENOMIC DNA]</scope>
    <source>
        <strain evidence="5">NBRC 111756</strain>
    </source>
</reference>
<dbReference type="Pfam" id="PF01979">
    <property type="entry name" value="Amidohydro_1"/>
    <property type="match status" value="1"/>
</dbReference>
<comment type="similarity">
    <text evidence="1">Belongs to the metallo-dependent hydrolases superfamily. NagA family.</text>
</comment>
<evidence type="ECO:0000259" key="3">
    <source>
        <dbReference type="Pfam" id="PF01979"/>
    </source>
</evidence>
<dbReference type="Proteomes" id="UP001596422">
    <property type="component" value="Unassembled WGS sequence"/>
</dbReference>
<dbReference type="InterPro" id="IPR011059">
    <property type="entry name" value="Metal-dep_hydrolase_composite"/>
</dbReference>
<dbReference type="PANTHER" id="PTHR11113">
    <property type="entry name" value="N-ACETYLGLUCOSAMINE-6-PHOSPHATE DEACETYLASE"/>
    <property type="match status" value="1"/>
</dbReference>
<dbReference type="InterPro" id="IPR006680">
    <property type="entry name" value="Amidohydro-rel"/>
</dbReference>
<dbReference type="RefSeq" id="WP_379911606.1">
    <property type="nucleotide sequence ID" value="NZ_JBHSWE010000001.1"/>
</dbReference>
<dbReference type="SUPFAM" id="SSF51338">
    <property type="entry name" value="Composite domain of metallo-dependent hydrolases"/>
    <property type="match status" value="1"/>
</dbReference>
<evidence type="ECO:0000313" key="4">
    <source>
        <dbReference type="EMBL" id="MFC6673231.1"/>
    </source>
</evidence>
<dbReference type="Gene3D" id="3.20.20.140">
    <property type="entry name" value="Metal-dependent hydrolases"/>
    <property type="match status" value="1"/>
</dbReference>
<keyword evidence="5" id="KW-1185">Reference proteome</keyword>
<protein>
    <submittedName>
        <fullName evidence="4">Amidohydrolase family protein</fullName>
    </submittedName>
</protein>
<name>A0ABW2A6Q6_9GAMM</name>
<dbReference type="InterPro" id="IPR032466">
    <property type="entry name" value="Metal_Hydrolase"/>
</dbReference>
<organism evidence="4 5">
    <name type="scientific">Marinobacterium aestuariivivens</name>
    <dbReference type="NCBI Taxonomy" id="1698799"/>
    <lineage>
        <taxon>Bacteria</taxon>
        <taxon>Pseudomonadati</taxon>
        <taxon>Pseudomonadota</taxon>
        <taxon>Gammaproteobacteria</taxon>
        <taxon>Oceanospirillales</taxon>
        <taxon>Oceanospirillaceae</taxon>
        <taxon>Marinobacterium</taxon>
    </lineage>
</organism>
<accession>A0ABW2A6Q6</accession>
<evidence type="ECO:0000313" key="5">
    <source>
        <dbReference type="Proteomes" id="UP001596422"/>
    </source>
</evidence>
<comment type="caution">
    <text evidence="4">The sequence shown here is derived from an EMBL/GenBank/DDBJ whole genome shotgun (WGS) entry which is preliminary data.</text>
</comment>
<dbReference type="EMBL" id="JBHSWE010000001">
    <property type="protein sequence ID" value="MFC6673231.1"/>
    <property type="molecule type" value="Genomic_DNA"/>
</dbReference>
<sequence>MSPLTSREPGAVGAALEDADSWCGLIVDNHHVHPATLRIAMRAKAEGKMMLVTDAVQTVGVEGREFRLLGQKIIREAGRVSSPEGTLAGSDLDMASAVRNCVELLGLPLEEGLRMASRYPARFLRLDRRYGCIAPGFSADMVLLDDALQVHQTWIAGQADPGQPSLSCVGS</sequence>
<gene>
    <name evidence="4" type="ORF">ACFQDL_26440</name>
</gene>
<keyword evidence="2" id="KW-0378">Hydrolase</keyword>
<proteinExistence type="inferred from homology"/>
<dbReference type="PANTHER" id="PTHR11113:SF14">
    <property type="entry name" value="N-ACETYLGLUCOSAMINE-6-PHOSPHATE DEACETYLASE"/>
    <property type="match status" value="1"/>
</dbReference>
<feature type="domain" description="Amidohydrolase-related" evidence="3">
    <location>
        <begin position="20"/>
        <end position="158"/>
    </location>
</feature>
<dbReference type="SUPFAM" id="SSF51556">
    <property type="entry name" value="Metallo-dependent hydrolases"/>
    <property type="match status" value="1"/>
</dbReference>